<sequence length="72" mass="7946">MHELNMRRNGVGVLLALLLVFCKVLLAAPKFNTFYAFRAPDNFFSGEISNIITDIAYVGRGGYSDSTSELIS</sequence>
<organism evidence="2 3">
    <name type="scientific">Exocentrus adspersus</name>
    <dbReference type="NCBI Taxonomy" id="1586481"/>
    <lineage>
        <taxon>Eukaryota</taxon>
        <taxon>Metazoa</taxon>
        <taxon>Ecdysozoa</taxon>
        <taxon>Arthropoda</taxon>
        <taxon>Hexapoda</taxon>
        <taxon>Insecta</taxon>
        <taxon>Pterygota</taxon>
        <taxon>Neoptera</taxon>
        <taxon>Endopterygota</taxon>
        <taxon>Coleoptera</taxon>
        <taxon>Polyphaga</taxon>
        <taxon>Cucujiformia</taxon>
        <taxon>Chrysomeloidea</taxon>
        <taxon>Cerambycidae</taxon>
        <taxon>Lamiinae</taxon>
        <taxon>Acanthocinini</taxon>
        <taxon>Exocentrus</taxon>
    </lineage>
</organism>
<feature type="signal peptide" evidence="1">
    <location>
        <begin position="1"/>
        <end position="27"/>
    </location>
</feature>
<evidence type="ECO:0000313" key="3">
    <source>
        <dbReference type="Proteomes" id="UP001159042"/>
    </source>
</evidence>
<proteinExistence type="predicted"/>
<keyword evidence="3" id="KW-1185">Reference proteome</keyword>
<evidence type="ECO:0000313" key="2">
    <source>
        <dbReference type="EMBL" id="KAJ8924863.1"/>
    </source>
</evidence>
<dbReference type="EMBL" id="JANEYG010000002">
    <property type="protein sequence ID" value="KAJ8924863.1"/>
    <property type="molecule type" value="Genomic_DNA"/>
</dbReference>
<gene>
    <name evidence="2" type="ORF">NQ315_001018</name>
</gene>
<reference evidence="2 3" key="1">
    <citation type="journal article" date="2023" name="Insect Mol. Biol.">
        <title>Genome sequencing provides insights into the evolution of gene families encoding plant cell wall-degrading enzymes in longhorned beetles.</title>
        <authorList>
            <person name="Shin N.R."/>
            <person name="Okamura Y."/>
            <person name="Kirsch R."/>
            <person name="Pauchet Y."/>
        </authorList>
    </citation>
    <scope>NUCLEOTIDE SEQUENCE [LARGE SCALE GENOMIC DNA]</scope>
    <source>
        <strain evidence="2">EAD_L_NR</strain>
    </source>
</reference>
<protein>
    <submittedName>
        <fullName evidence="2">Uncharacterized protein</fullName>
    </submittedName>
</protein>
<comment type="caution">
    <text evidence="2">The sequence shown here is derived from an EMBL/GenBank/DDBJ whole genome shotgun (WGS) entry which is preliminary data.</text>
</comment>
<dbReference type="Proteomes" id="UP001159042">
    <property type="component" value="Unassembled WGS sequence"/>
</dbReference>
<name>A0AAV8WE44_9CUCU</name>
<dbReference type="AlphaFoldDB" id="A0AAV8WE44"/>
<keyword evidence="1" id="KW-0732">Signal</keyword>
<feature type="chain" id="PRO_5043631045" evidence="1">
    <location>
        <begin position="28"/>
        <end position="72"/>
    </location>
</feature>
<evidence type="ECO:0000256" key="1">
    <source>
        <dbReference type="SAM" id="SignalP"/>
    </source>
</evidence>
<accession>A0AAV8WE44</accession>